<evidence type="ECO:0000259" key="2">
    <source>
        <dbReference type="Pfam" id="PF00535"/>
    </source>
</evidence>
<comment type="caution">
    <text evidence="3">The sequence shown here is derived from an EMBL/GenBank/DDBJ whole genome shotgun (WGS) entry which is preliminary data.</text>
</comment>
<dbReference type="Gene3D" id="3.90.550.10">
    <property type="entry name" value="Spore Coat Polysaccharide Biosynthesis Protein SpsA, Chain A"/>
    <property type="match status" value="1"/>
</dbReference>
<keyword evidence="1" id="KW-0175">Coiled coil</keyword>
<sequence>MQKDEPLVSIIMSVFNGQDFLPFSISSVINQTYKNWELIIINDGSQDGSEPIILNFMRIHPRIKYIKHEVNRGLAASMNTGITQSRGQIIAFLEQDDLWLKDDLQEKVKLFRLNENLLYVSSLAFLFDQKKKRIFGISPGNFSAWMFAKKLFDKTGLFDESKDLAGVEDQDFMVRLGLERIKGEIHESFSFLVKRPLVIWVRHEKSLSAHTNENLKSLERRYRGLLKKYSSLEAHSGFQGVLACWHNRLGFNLCLQDYRQEGLQHFLKAIKLKGTMESLMLISSFWIPGPFQARLYNIFQVLLRIYKETKLKLKVITKFKDEYEEALSLIENLKN</sequence>
<feature type="domain" description="Glycosyltransferase 2-like" evidence="2">
    <location>
        <begin position="9"/>
        <end position="161"/>
    </location>
</feature>
<gene>
    <name evidence="3" type="ORF">ENV41_00920</name>
</gene>
<dbReference type="Pfam" id="PF00535">
    <property type="entry name" value="Glycos_transf_2"/>
    <property type="match status" value="1"/>
</dbReference>
<protein>
    <submittedName>
        <fullName evidence="3">Glycosyltransferase family 2 protein</fullName>
    </submittedName>
</protein>
<evidence type="ECO:0000313" key="3">
    <source>
        <dbReference type="EMBL" id="HFZ08684.1"/>
    </source>
</evidence>
<feature type="coiled-coil region" evidence="1">
    <location>
        <begin position="208"/>
        <end position="235"/>
    </location>
</feature>
<dbReference type="AlphaFoldDB" id="A0A7V3N484"/>
<dbReference type="CDD" id="cd00761">
    <property type="entry name" value="Glyco_tranf_GTA_type"/>
    <property type="match status" value="1"/>
</dbReference>
<dbReference type="EMBL" id="DTGG01000025">
    <property type="protein sequence ID" value="HFZ08684.1"/>
    <property type="molecule type" value="Genomic_DNA"/>
</dbReference>
<dbReference type="InterPro" id="IPR029044">
    <property type="entry name" value="Nucleotide-diphossugar_trans"/>
</dbReference>
<dbReference type="GO" id="GO:0016758">
    <property type="term" value="F:hexosyltransferase activity"/>
    <property type="evidence" value="ECO:0007669"/>
    <property type="project" value="UniProtKB-ARBA"/>
</dbReference>
<dbReference type="InterPro" id="IPR001173">
    <property type="entry name" value="Glyco_trans_2-like"/>
</dbReference>
<reference evidence="3" key="1">
    <citation type="journal article" date="2020" name="mSystems">
        <title>Genome- and Community-Level Interaction Insights into Carbon Utilization and Element Cycling Functions of Hydrothermarchaeota in Hydrothermal Sediment.</title>
        <authorList>
            <person name="Zhou Z."/>
            <person name="Liu Y."/>
            <person name="Xu W."/>
            <person name="Pan J."/>
            <person name="Luo Z.H."/>
            <person name="Li M."/>
        </authorList>
    </citation>
    <scope>NUCLEOTIDE SEQUENCE [LARGE SCALE GENOMIC DNA]</scope>
    <source>
        <strain evidence="3">SpSt-757</strain>
    </source>
</reference>
<keyword evidence="3" id="KW-0808">Transferase</keyword>
<name>A0A7V3N484_UNCC3</name>
<evidence type="ECO:0000256" key="1">
    <source>
        <dbReference type="SAM" id="Coils"/>
    </source>
</evidence>
<proteinExistence type="predicted"/>
<dbReference type="PANTHER" id="PTHR22916">
    <property type="entry name" value="GLYCOSYLTRANSFERASE"/>
    <property type="match status" value="1"/>
</dbReference>
<organism evidence="3">
    <name type="scientific">candidate division CPR3 bacterium</name>
    <dbReference type="NCBI Taxonomy" id="2268181"/>
    <lineage>
        <taxon>Bacteria</taxon>
        <taxon>Bacteria division CPR3</taxon>
    </lineage>
</organism>
<dbReference type="SUPFAM" id="SSF53448">
    <property type="entry name" value="Nucleotide-diphospho-sugar transferases"/>
    <property type="match status" value="1"/>
</dbReference>
<accession>A0A7V3N484</accession>
<dbReference type="PANTHER" id="PTHR22916:SF3">
    <property type="entry name" value="UDP-GLCNAC:BETAGAL BETA-1,3-N-ACETYLGLUCOSAMINYLTRANSFERASE-LIKE PROTEIN 1"/>
    <property type="match status" value="1"/>
</dbReference>